<feature type="compositionally biased region" description="Basic and acidic residues" evidence="1">
    <location>
        <begin position="59"/>
        <end position="70"/>
    </location>
</feature>
<feature type="compositionally biased region" description="Basic and acidic residues" evidence="1">
    <location>
        <begin position="21"/>
        <end position="37"/>
    </location>
</feature>
<accession>A0A5E4MDX6</accession>
<evidence type="ECO:0000256" key="1">
    <source>
        <dbReference type="SAM" id="MobiDB-lite"/>
    </source>
</evidence>
<proteinExistence type="predicted"/>
<sequence length="130" mass="15096">MVNTSNKPIEIRRRKPNLKIMPDKENENNPAGKDAESKILQVEENLTIDTTEKKKKISDKNLHLIKEHKQSSNPSKTPKRLKAKPDTSIMENSFTIQNQIKINIQCNPKVSYSRRPGQQKNNLLPRRPFR</sequence>
<feature type="region of interest" description="Disordered" evidence="1">
    <location>
        <begin position="59"/>
        <end position="88"/>
    </location>
</feature>
<feature type="region of interest" description="Disordered" evidence="1">
    <location>
        <begin position="109"/>
        <end position="130"/>
    </location>
</feature>
<reference evidence="2 3" key="1">
    <citation type="submission" date="2019-08" db="EMBL/GenBank/DDBJ databases">
        <authorList>
            <person name="Alioto T."/>
            <person name="Alioto T."/>
            <person name="Gomez Garrido J."/>
        </authorList>
    </citation>
    <scope>NUCLEOTIDE SEQUENCE [LARGE SCALE GENOMIC DNA]</scope>
</reference>
<dbReference type="AlphaFoldDB" id="A0A5E4MDX6"/>
<dbReference type="EMBL" id="CABPRJ010000482">
    <property type="protein sequence ID" value="VVC28575.1"/>
    <property type="molecule type" value="Genomic_DNA"/>
</dbReference>
<keyword evidence="3" id="KW-1185">Reference proteome</keyword>
<gene>
    <name evidence="2" type="ORF">CINCED_3A005458</name>
</gene>
<evidence type="ECO:0000313" key="2">
    <source>
        <dbReference type="EMBL" id="VVC28575.1"/>
    </source>
</evidence>
<feature type="region of interest" description="Disordered" evidence="1">
    <location>
        <begin position="1"/>
        <end position="37"/>
    </location>
</feature>
<dbReference type="Proteomes" id="UP000325440">
    <property type="component" value="Unassembled WGS sequence"/>
</dbReference>
<protein>
    <submittedName>
        <fullName evidence="2">Uncharacterized protein</fullName>
    </submittedName>
</protein>
<evidence type="ECO:0000313" key="3">
    <source>
        <dbReference type="Proteomes" id="UP000325440"/>
    </source>
</evidence>
<name>A0A5E4MDX6_9HEMI</name>
<organism evidence="2 3">
    <name type="scientific">Cinara cedri</name>
    <dbReference type="NCBI Taxonomy" id="506608"/>
    <lineage>
        <taxon>Eukaryota</taxon>
        <taxon>Metazoa</taxon>
        <taxon>Ecdysozoa</taxon>
        <taxon>Arthropoda</taxon>
        <taxon>Hexapoda</taxon>
        <taxon>Insecta</taxon>
        <taxon>Pterygota</taxon>
        <taxon>Neoptera</taxon>
        <taxon>Paraneoptera</taxon>
        <taxon>Hemiptera</taxon>
        <taxon>Sternorrhyncha</taxon>
        <taxon>Aphidomorpha</taxon>
        <taxon>Aphidoidea</taxon>
        <taxon>Aphididae</taxon>
        <taxon>Lachninae</taxon>
        <taxon>Cinara</taxon>
    </lineage>
</organism>